<sequence>MAATTTARRGRNSGTEEPPARSAKAQGPGPRRGRLLLLLAAAAALLGGAAIWALYGSSWLRVESVTAEGTRVLTPAQVEKAAAVPKGVPLASVDTDAVAARLLAALPRLRTAEVERSWPHGVELRVSERRPVLIIAKNGQYGEVDREGVRFATVGTRPKGVPLLKLDAARSPSLKRFPAGRLRAEAVTAAADVPAAVRGELRAVRVRSFDAISLELSGKRTVVWGSGEKGDTKAKALAALLKAAPKARHFDVSVPTAPAASGG</sequence>
<dbReference type="GO" id="GO:0090529">
    <property type="term" value="P:cell septum assembly"/>
    <property type="evidence" value="ECO:0007669"/>
    <property type="project" value="InterPro"/>
</dbReference>
<comment type="subcellular location">
    <subcellularLocation>
        <location evidence="8">Cell membrane</location>
        <topology evidence="8">Single-pass type II membrane protein</topology>
    </subcellularLocation>
    <subcellularLocation>
        <location evidence="1">Membrane</location>
    </subcellularLocation>
    <text evidence="8">Localizes to the division septum.</text>
</comment>
<dbReference type="Pfam" id="PF03799">
    <property type="entry name" value="FtsQ_DivIB_C"/>
    <property type="match status" value="1"/>
</dbReference>
<dbReference type="InterPro" id="IPR026579">
    <property type="entry name" value="FtsQ"/>
</dbReference>
<keyword evidence="2 8" id="KW-1003">Cell membrane</keyword>
<comment type="function">
    <text evidence="8">Essential cell division protein.</text>
</comment>
<evidence type="ECO:0000256" key="5">
    <source>
        <dbReference type="ARBA" id="ARBA00022989"/>
    </source>
</evidence>
<evidence type="ECO:0000256" key="7">
    <source>
        <dbReference type="ARBA" id="ARBA00023306"/>
    </source>
</evidence>
<dbReference type="Proteomes" id="UP000254150">
    <property type="component" value="Unassembled WGS sequence"/>
</dbReference>
<name>A0A380NDW1_STRGR</name>
<keyword evidence="3 8" id="KW-0132">Cell division</keyword>
<evidence type="ECO:0000256" key="3">
    <source>
        <dbReference type="ARBA" id="ARBA00022618"/>
    </source>
</evidence>
<dbReference type="GO" id="GO:0005886">
    <property type="term" value="C:plasma membrane"/>
    <property type="evidence" value="ECO:0007669"/>
    <property type="project" value="UniProtKB-SubCell"/>
</dbReference>
<dbReference type="AlphaFoldDB" id="A0A380NDW1"/>
<keyword evidence="4 8" id="KW-0812">Transmembrane</keyword>
<dbReference type="RefSeq" id="WP_100453089.1">
    <property type="nucleotide sequence ID" value="NZ_UHID01000005.1"/>
</dbReference>
<evidence type="ECO:0000256" key="4">
    <source>
        <dbReference type="ARBA" id="ARBA00022692"/>
    </source>
</evidence>
<dbReference type="InterPro" id="IPR013685">
    <property type="entry name" value="POTRA_FtsQ_type"/>
</dbReference>
<evidence type="ECO:0000256" key="8">
    <source>
        <dbReference type="HAMAP-Rule" id="MF_00911"/>
    </source>
</evidence>
<reference evidence="11 12" key="1">
    <citation type="submission" date="2018-06" db="EMBL/GenBank/DDBJ databases">
        <authorList>
            <consortium name="Pathogen Informatics"/>
            <person name="Doyle S."/>
        </authorList>
    </citation>
    <scope>NUCLEOTIDE SEQUENCE [LARGE SCALE GENOMIC DNA]</scope>
    <source>
        <strain evidence="11 12">NCTC7807</strain>
    </source>
</reference>
<feature type="domain" description="POTRA" evidence="10">
    <location>
        <begin position="60"/>
        <end position="129"/>
    </location>
</feature>
<gene>
    <name evidence="8" type="primary">ftsQ</name>
    <name evidence="11" type="ORF">NCTC7807_02727</name>
</gene>
<evidence type="ECO:0000259" key="10">
    <source>
        <dbReference type="PROSITE" id="PS51779"/>
    </source>
</evidence>
<dbReference type="GO" id="GO:0043093">
    <property type="term" value="P:FtsZ-dependent cytokinesis"/>
    <property type="evidence" value="ECO:0007669"/>
    <property type="project" value="UniProtKB-UniRule"/>
</dbReference>
<keyword evidence="6 8" id="KW-0472">Membrane</keyword>
<dbReference type="Gene3D" id="3.10.20.310">
    <property type="entry name" value="membrane protein fhac"/>
    <property type="match status" value="1"/>
</dbReference>
<evidence type="ECO:0000256" key="2">
    <source>
        <dbReference type="ARBA" id="ARBA00022475"/>
    </source>
</evidence>
<feature type="transmembrane region" description="Helical" evidence="8">
    <location>
        <begin position="35"/>
        <end position="55"/>
    </location>
</feature>
<evidence type="ECO:0000256" key="9">
    <source>
        <dbReference type="SAM" id="MobiDB-lite"/>
    </source>
</evidence>
<organism evidence="11 12">
    <name type="scientific">Streptomyces griseus</name>
    <dbReference type="NCBI Taxonomy" id="1911"/>
    <lineage>
        <taxon>Bacteria</taxon>
        <taxon>Bacillati</taxon>
        <taxon>Actinomycetota</taxon>
        <taxon>Actinomycetes</taxon>
        <taxon>Kitasatosporales</taxon>
        <taxon>Streptomycetaceae</taxon>
        <taxon>Streptomyces</taxon>
    </lineage>
</organism>
<dbReference type="PANTHER" id="PTHR37820">
    <property type="entry name" value="CELL DIVISION PROTEIN DIVIB"/>
    <property type="match status" value="1"/>
</dbReference>
<dbReference type="InterPro" id="IPR005548">
    <property type="entry name" value="Cell_div_FtsQ/DivIB_C"/>
</dbReference>
<dbReference type="EMBL" id="UHID01000005">
    <property type="protein sequence ID" value="SUP38115.1"/>
    <property type="molecule type" value="Genomic_DNA"/>
</dbReference>
<feature type="region of interest" description="Disordered" evidence="9">
    <location>
        <begin position="1"/>
        <end position="29"/>
    </location>
</feature>
<feature type="compositionally biased region" description="Polar residues" evidence="9">
    <location>
        <begin position="1"/>
        <end position="15"/>
    </location>
</feature>
<dbReference type="PANTHER" id="PTHR37820:SF1">
    <property type="entry name" value="CELL DIVISION PROTEIN FTSQ"/>
    <property type="match status" value="1"/>
</dbReference>
<keyword evidence="5 8" id="KW-1133">Transmembrane helix</keyword>
<dbReference type="Pfam" id="PF08478">
    <property type="entry name" value="POTRA_1"/>
    <property type="match status" value="1"/>
</dbReference>
<accession>A0A380NDW1</accession>
<evidence type="ECO:0000313" key="12">
    <source>
        <dbReference type="Proteomes" id="UP000254150"/>
    </source>
</evidence>
<comment type="similarity">
    <text evidence="8">Belongs to the FtsQ/DivIB family. FtsQ subfamily.</text>
</comment>
<dbReference type="InterPro" id="IPR050487">
    <property type="entry name" value="FtsQ_DivIB"/>
</dbReference>
<dbReference type="HAMAP" id="MF_00911">
    <property type="entry name" value="FtsQ_subfam"/>
    <property type="match status" value="1"/>
</dbReference>
<evidence type="ECO:0000256" key="1">
    <source>
        <dbReference type="ARBA" id="ARBA00004370"/>
    </source>
</evidence>
<keyword evidence="7 8" id="KW-0131">Cell cycle</keyword>
<dbReference type="GO" id="GO:0032153">
    <property type="term" value="C:cell division site"/>
    <property type="evidence" value="ECO:0007669"/>
    <property type="project" value="UniProtKB-UniRule"/>
</dbReference>
<protein>
    <recommendedName>
        <fullName evidence="8">Cell division protein FtsQ</fullName>
    </recommendedName>
</protein>
<evidence type="ECO:0000256" key="6">
    <source>
        <dbReference type="ARBA" id="ARBA00023136"/>
    </source>
</evidence>
<proteinExistence type="inferred from homology"/>
<dbReference type="InterPro" id="IPR034746">
    <property type="entry name" value="POTRA"/>
</dbReference>
<evidence type="ECO:0000313" key="11">
    <source>
        <dbReference type="EMBL" id="SUP38115.1"/>
    </source>
</evidence>
<dbReference type="PROSITE" id="PS51779">
    <property type="entry name" value="POTRA"/>
    <property type="match status" value="1"/>
</dbReference>